<dbReference type="PANTHER" id="PTHR43327:SF2">
    <property type="entry name" value="MODULATOR OF FTSH PROTEASE HFLK"/>
    <property type="match status" value="1"/>
</dbReference>
<dbReference type="GO" id="GO:0008233">
    <property type="term" value="F:peptidase activity"/>
    <property type="evidence" value="ECO:0007669"/>
    <property type="project" value="UniProtKB-KW"/>
</dbReference>
<sequence length="337" mass="38207">MADNNFSDMDIPPQLKKLSKNIRYIVLAVVVLVLAFSSFFTVNPEEVGVITRFGEFTRTAQPGLNFKLPFLEGVQLVPVERQLKHEFGYRTVSAGVNTSYAKKPYTNESLMLTGDLNLADVEWVVQYRVQDPYNFLFKIREPEQTLRDVSEAAMRQIVGDRTVNEVLTVGRAEVAAKAKELIQKLCDEYESGLRIEQIVLQDINPPDPVKPAFNAVNEAQQKKETLINQAKSEYNKVIPKARGQAEETIQKAKGYAVNRTNRAEGEASRFNQLYREYRKAPEVTKRRLYLETIEKILPQIGNKIVTDQNGNNVLPLLQMQMDGVKLNQPNSKANGEN</sequence>
<keyword evidence="9" id="KW-1185">Reference proteome</keyword>
<dbReference type="AlphaFoldDB" id="A0A5D3YH68"/>
<dbReference type="EMBL" id="VNHY01000003">
    <property type="protein sequence ID" value="TYP92539.1"/>
    <property type="molecule type" value="Genomic_DNA"/>
</dbReference>
<name>A0A5D3YH68_9BACT</name>
<evidence type="ECO:0000256" key="4">
    <source>
        <dbReference type="ARBA" id="ARBA00022989"/>
    </source>
</evidence>
<accession>A0A5D3YH68</accession>
<evidence type="ECO:0000313" key="8">
    <source>
        <dbReference type="EMBL" id="TYP92539.1"/>
    </source>
</evidence>
<keyword evidence="4 6" id="KW-1133">Transmembrane helix</keyword>
<dbReference type="OrthoDB" id="9809197at2"/>
<dbReference type="InterPro" id="IPR010201">
    <property type="entry name" value="HflK"/>
</dbReference>
<dbReference type="NCBIfam" id="TIGR01933">
    <property type="entry name" value="hflK"/>
    <property type="match status" value="1"/>
</dbReference>
<dbReference type="PANTHER" id="PTHR43327">
    <property type="entry name" value="STOMATIN-LIKE PROTEIN 2, MITOCHONDRIAL"/>
    <property type="match status" value="1"/>
</dbReference>
<proteinExistence type="inferred from homology"/>
<keyword evidence="3 6" id="KW-0812">Transmembrane</keyword>
<comment type="subunit">
    <text evidence="6">HflC and HflK may interact to form a multimeric complex.</text>
</comment>
<keyword evidence="5 6" id="KW-0472">Membrane</keyword>
<feature type="transmembrane region" description="Helical" evidence="6">
    <location>
        <begin position="21"/>
        <end position="42"/>
    </location>
</feature>
<evidence type="ECO:0000256" key="1">
    <source>
        <dbReference type="ARBA" id="ARBA00004167"/>
    </source>
</evidence>
<keyword evidence="8" id="KW-0378">Hydrolase</keyword>
<dbReference type="GO" id="GO:0016020">
    <property type="term" value="C:membrane"/>
    <property type="evidence" value="ECO:0007669"/>
    <property type="project" value="UniProtKB-SubCell"/>
</dbReference>
<evidence type="ECO:0000259" key="7">
    <source>
        <dbReference type="SMART" id="SM00244"/>
    </source>
</evidence>
<comment type="caution">
    <text evidence="8">The sequence shown here is derived from an EMBL/GenBank/DDBJ whole genome shotgun (WGS) entry which is preliminary data.</text>
</comment>
<gene>
    <name evidence="8" type="ORF">LX73_1901</name>
</gene>
<evidence type="ECO:0000313" key="9">
    <source>
        <dbReference type="Proteomes" id="UP000324595"/>
    </source>
</evidence>
<keyword evidence="8" id="KW-0645">Protease</keyword>
<dbReference type="Gene3D" id="3.30.479.30">
    <property type="entry name" value="Band 7 domain"/>
    <property type="match status" value="1"/>
</dbReference>
<dbReference type="GO" id="GO:0006508">
    <property type="term" value="P:proteolysis"/>
    <property type="evidence" value="ECO:0007669"/>
    <property type="project" value="UniProtKB-KW"/>
</dbReference>
<comment type="similarity">
    <text evidence="2 6">Belongs to the band 7/mec-2 family. HflK subfamily.</text>
</comment>
<evidence type="ECO:0000256" key="6">
    <source>
        <dbReference type="RuleBase" id="RU364113"/>
    </source>
</evidence>
<dbReference type="SMART" id="SM00244">
    <property type="entry name" value="PHB"/>
    <property type="match status" value="1"/>
</dbReference>
<dbReference type="SUPFAM" id="SSF117892">
    <property type="entry name" value="Band 7/SPFH domain"/>
    <property type="match status" value="1"/>
</dbReference>
<dbReference type="RefSeq" id="WP_148899238.1">
    <property type="nucleotide sequence ID" value="NZ_VNHY01000003.1"/>
</dbReference>
<evidence type="ECO:0000256" key="5">
    <source>
        <dbReference type="ARBA" id="ARBA00023136"/>
    </source>
</evidence>
<dbReference type="CDD" id="cd03404">
    <property type="entry name" value="SPFH_HflK"/>
    <property type="match status" value="1"/>
</dbReference>
<dbReference type="InterPro" id="IPR050710">
    <property type="entry name" value="Band7/mec-2_domain"/>
</dbReference>
<comment type="subcellular location">
    <subcellularLocation>
        <location evidence="1">Membrane</location>
        <topology evidence="1">Single-pass membrane protein</topology>
    </subcellularLocation>
</comment>
<dbReference type="InterPro" id="IPR036013">
    <property type="entry name" value="Band_7/SPFH_dom_sf"/>
</dbReference>
<dbReference type="Proteomes" id="UP000324595">
    <property type="component" value="Unassembled WGS sequence"/>
</dbReference>
<dbReference type="Pfam" id="PF01145">
    <property type="entry name" value="Band_7"/>
    <property type="match status" value="1"/>
</dbReference>
<protein>
    <recommendedName>
        <fullName evidence="6">Protein HflK</fullName>
    </recommendedName>
</protein>
<organism evidence="8 9">
    <name type="scientific">Fodinibius salinus</name>
    <dbReference type="NCBI Taxonomy" id="860790"/>
    <lineage>
        <taxon>Bacteria</taxon>
        <taxon>Pseudomonadati</taxon>
        <taxon>Balneolota</taxon>
        <taxon>Balneolia</taxon>
        <taxon>Balneolales</taxon>
        <taxon>Balneolaceae</taxon>
        <taxon>Fodinibius</taxon>
    </lineage>
</organism>
<evidence type="ECO:0000256" key="2">
    <source>
        <dbReference type="ARBA" id="ARBA00006971"/>
    </source>
</evidence>
<comment type="function">
    <text evidence="6">HflC and HflK could encode or regulate a protease.</text>
</comment>
<feature type="domain" description="Band 7" evidence="7">
    <location>
        <begin position="37"/>
        <end position="217"/>
    </location>
</feature>
<evidence type="ECO:0000256" key="3">
    <source>
        <dbReference type="ARBA" id="ARBA00022692"/>
    </source>
</evidence>
<dbReference type="InterPro" id="IPR001107">
    <property type="entry name" value="Band_7"/>
</dbReference>
<reference evidence="8 9" key="1">
    <citation type="submission" date="2019-07" db="EMBL/GenBank/DDBJ databases">
        <title>Genomic Encyclopedia of Archaeal and Bacterial Type Strains, Phase II (KMG-II): from individual species to whole genera.</title>
        <authorList>
            <person name="Goeker M."/>
        </authorList>
    </citation>
    <scope>NUCLEOTIDE SEQUENCE [LARGE SCALE GENOMIC DNA]</scope>
    <source>
        <strain evidence="8 9">DSM 21935</strain>
    </source>
</reference>